<keyword evidence="1" id="KW-0812">Transmembrane</keyword>
<proteinExistence type="predicted"/>
<feature type="transmembrane region" description="Helical" evidence="1">
    <location>
        <begin position="893"/>
        <end position="912"/>
    </location>
</feature>
<dbReference type="Gene3D" id="1.25.40.10">
    <property type="entry name" value="Tetratricopeptide repeat domain"/>
    <property type="match status" value="2"/>
</dbReference>
<name>A0A916NDM9_9BACT</name>
<protein>
    <recommendedName>
        <fullName evidence="3">CHAT domain-containing protein</fullName>
    </recommendedName>
</protein>
<dbReference type="SMART" id="SM00028">
    <property type="entry name" value="TPR"/>
    <property type="match status" value="5"/>
</dbReference>
<dbReference type="Proteomes" id="UP000680038">
    <property type="component" value="Unassembled WGS sequence"/>
</dbReference>
<keyword evidence="5" id="KW-1185">Reference proteome</keyword>
<dbReference type="InterPro" id="IPR011990">
    <property type="entry name" value="TPR-like_helical_dom_sf"/>
</dbReference>
<feature type="signal peptide" evidence="2">
    <location>
        <begin position="1"/>
        <end position="21"/>
    </location>
</feature>
<feature type="chain" id="PRO_5037317877" description="CHAT domain-containing protein" evidence="2">
    <location>
        <begin position="22"/>
        <end position="930"/>
    </location>
</feature>
<organism evidence="4 5">
    <name type="scientific">Dyadobacter helix</name>
    <dbReference type="NCBI Taxonomy" id="2822344"/>
    <lineage>
        <taxon>Bacteria</taxon>
        <taxon>Pseudomonadati</taxon>
        <taxon>Bacteroidota</taxon>
        <taxon>Cytophagia</taxon>
        <taxon>Cytophagales</taxon>
        <taxon>Spirosomataceae</taxon>
        <taxon>Dyadobacter</taxon>
    </lineage>
</organism>
<dbReference type="RefSeq" id="WP_215240817.1">
    <property type="nucleotide sequence ID" value="NZ_CAJRAF010000002.1"/>
</dbReference>
<keyword evidence="1" id="KW-0472">Membrane</keyword>
<dbReference type="EMBL" id="CAJRAF010000002">
    <property type="protein sequence ID" value="CAG5009210.1"/>
    <property type="molecule type" value="Genomic_DNA"/>
</dbReference>
<reference evidence="4" key="1">
    <citation type="submission" date="2021-04" db="EMBL/GenBank/DDBJ databases">
        <authorList>
            <person name="Rodrigo-Torres L."/>
            <person name="Arahal R. D."/>
            <person name="Lucena T."/>
        </authorList>
    </citation>
    <scope>NUCLEOTIDE SEQUENCE</scope>
    <source>
        <strain evidence="4">CECT 9275</strain>
    </source>
</reference>
<evidence type="ECO:0000256" key="2">
    <source>
        <dbReference type="SAM" id="SignalP"/>
    </source>
</evidence>
<dbReference type="Pfam" id="PF12770">
    <property type="entry name" value="CHAT"/>
    <property type="match status" value="1"/>
</dbReference>
<comment type="caution">
    <text evidence="4">The sequence shown here is derived from an EMBL/GenBank/DDBJ whole genome shotgun (WGS) entry which is preliminary data.</text>
</comment>
<sequence>MKNLMLLFIVAWACCIQAGYAQTTVYLQNWLEGEKHAINGEFAESMKYYQKAYQAVAKTDPVRAANVCNDMSSASYGDGLYDQALRYCYRGLAHTKNRASVPDSIFFKLYSSLGTMYNEMEHRDSSYFYFQSADAVLDRTPIVENQIPIYVLHHYLHQGRAFWKFHRYHQSIIYFSKAKSLCQNHKLTNDLQYVESSLAEVYDLLGQPQKSLVFRISAINHISSNNDELEKLYTGIGYTYQQLNQIDSALIWLKRARNVSISQSLENKAVKKQDIRLLLLLGHCHSSIDDFKNAEYFLDLAESQLATTTGNSAWVRANINIEKGRNSLKRKNYNTAALYFENAFQNTCYNRDITNFFNLILPEIGLNALYLKGYTYHQKFNTSGQITDLLLAYETFKKLIILKKTAYQEGINDAEERYTLSKEGINIFSEAIPIAYTLYQIKKSPKILNQLFEWFEQANTSYLNDAISNKNLTRENLPAALQAEEQKILKEKARLIEKSDPSSAEYQEKLNELRLRWYKFSQKLNKSNKTSALSIRPKEIQNQLDPGAAFISYKWYGDHIYTFIITRDTSRLEVLPVNAKRLQNNLDHLEGQLRHNPGFGKYSGTEAAIDCYRLLVEPLKKWVSGKNRLIIARDWRFNFLPFELLETGKKTHDYLTRQYAFSYTYSAAYFWQHPSLAQKSGQSATRSSLIVAPFINQLTTEVTKGWAPVADLDDLDDMGGEKLWAEGATKQAFLDKVQGQHVLQLATHARSADNNPDDSFIQFYPGGDSRLYLSEIYALPLQDTRLVILSACSGGEGMSKKGEGNISLAHGMVQAGCPSVISTIWEANNEVTAFLTKTTYQYLKKGIPVDLALQRARTDFFDDPVLKKFMHPYYWANLTLIGNYDPVFNTGTGYLWFGIAGVILILAMMLYMMSKRSGNKKSGHTEPDDH</sequence>
<dbReference type="PANTHER" id="PTHR10098">
    <property type="entry name" value="RAPSYN-RELATED"/>
    <property type="match status" value="1"/>
</dbReference>
<evidence type="ECO:0000313" key="5">
    <source>
        <dbReference type="Proteomes" id="UP000680038"/>
    </source>
</evidence>
<keyword evidence="1" id="KW-1133">Transmembrane helix</keyword>
<gene>
    <name evidence="4" type="ORF">DYBT9275_04446</name>
</gene>
<dbReference type="PANTHER" id="PTHR10098:SF108">
    <property type="entry name" value="TETRATRICOPEPTIDE REPEAT PROTEIN 28"/>
    <property type="match status" value="1"/>
</dbReference>
<evidence type="ECO:0000256" key="1">
    <source>
        <dbReference type="SAM" id="Phobius"/>
    </source>
</evidence>
<dbReference type="AlphaFoldDB" id="A0A916NDM9"/>
<feature type="domain" description="CHAT" evidence="3">
    <location>
        <begin position="612"/>
        <end position="883"/>
    </location>
</feature>
<evidence type="ECO:0000313" key="4">
    <source>
        <dbReference type="EMBL" id="CAG5009210.1"/>
    </source>
</evidence>
<dbReference type="InterPro" id="IPR024983">
    <property type="entry name" value="CHAT_dom"/>
</dbReference>
<dbReference type="InterPro" id="IPR019734">
    <property type="entry name" value="TPR_rpt"/>
</dbReference>
<evidence type="ECO:0000259" key="3">
    <source>
        <dbReference type="Pfam" id="PF12770"/>
    </source>
</evidence>
<dbReference type="SUPFAM" id="SSF48452">
    <property type="entry name" value="TPR-like"/>
    <property type="match status" value="2"/>
</dbReference>
<keyword evidence="2" id="KW-0732">Signal</keyword>
<accession>A0A916NDM9</accession>